<protein>
    <recommendedName>
        <fullName evidence="2">GH16 domain-containing protein</fullName>
    </recommendedName>
</protein>
<dbReference type="SUPFAM" id="SSF49899">
    <property type="entry name" value="Concanavalin A-like lectins/glucanases"/>
    <property type="match status" value="1"/>
</dbReference>
<keyword evidence="4" id="KW-1185">Reference proteome</keyword>
<feature type="chain" id="PRO_5034897696" description="GH16 domain-containing protein" evidence="1">
    <location>
        <begin position="18"/>
        <end position="364"/>
    </location>
</feature>
<dbReference type="Pfam" id="PF00722">
    <property type="entry name" value="Glyco_hydro_16"/>
    <property type="match status" value="1"/>
</dbReference>
<dbReference type="GO" id="GO:0004553">
    <property type="term" value="F:hydrolase activity, hydrolyzing O-glycosyl compounds"/>
    <property type="evidence" value="ECO:0007669"/>
    <property type="project" value="InterPro"/>
</dbReference>
<evidence type="ECO:0000259" key="2">
    <source>
        <dbReference type="PROSITE" id="PS51762"/>
    </source>
</evidence>
<evidence type="ECO:0000313" key="3">
    <source>
        <dbReference type="EMBL" id="KAF4512674.1"/>
    </source>
</evidence>
<dbReference type="CDD" id="cd00413">
    <property type="entry name" value="Glyco_hydrolase_16"/>
    <property type="match status" value="1"/>
</dbReference>
<organism evidence="3 4">
    <name type="scientific">Ophiocordyceps sinensis</name>
    <dbReference type="NCBI Taxonomy" id="72228"/>
    <lineage>
        <taxon>Eukaryota</taxon>
        <taxon>Fungi</taxon>
        <taxon>Dikarya</taxon>
        <taxon>Ascomycota</taxon>
        <taxon>Pezizomycotina</taxon>
        <taxon>Sordariomycetes</taxon>
        <taxon>Hypocreomycetidae</taxon>
        <taxon>Hypocreales</taxon>
        <taxon>Ophiocordycipitaceae</taxon>
        <taxon>Ophiocordyceps</taxon>
    </lineage>
</organism>
<reference evidence="3 4" key="1">
    <citation type="journal article" date="2020" name="Genome Biol. Evol.">
        <title>A new high-quality draft genome assembly of the Chinese cordyceps Ophiocordyceps sinensis.</title>
        <authorList>
            <person name="Shu R."/>
            <person name="Zhang J."/>
            <person name="Meng Q."/>
            <person name="Zhang H."/>
            <person name="Zhou G."/>
            <person name="Li M."/>
            <person name="Wu P."/>
            <person name="Zhao Y."/>
            <person name="Chen C."/>
            <person name="Qin Q."/>
        </authorList>
    </citation>
    <scope>NUCLEOTIDE SEQUENCE [LARGE SCALE GENOMIC DNA]</scope>
    <source>
        <strain evidence="3 4">IOZ07</strain>
    </source>
</reference>
<accession>A0A8H4V9B7</accession>
<dbReference type="OrthoDB" id="25131at2759"/>
<proteinExistence type="predicted"/>
<sequence length="364" mass="40010">MRLLCCFLVAVPRLAAALCECGYSARGSQDDNGPWLFTDMVESDFTKLEDVSRLKNWVPQQFNVSAKAGRGRYGKTFSPDNIASHPKTKLGEDQPAAADSVGVELRVGSMVANGAIPVAEVDSANMDLHYGSYRAGMKLTAVNGTCAAFFWYFNDTQEIDMEFLSQDYNHEKRLYPVNLVVQSQNSIKAGYDASRTDSFKRVNLTFDPTDGFHEYRFDYLPGRVVFYADSNKLAEMEGHEMPSSAGHLILQHWSNGDPKWSGGPPIQDALLTVSYVKAYYNASSREKVSSWAQRCAEVQGAAVCSIPDVFASNASTGGRFFTDEGARGSGKDDEENSGRALRIVERTWVLSAVLSITAMVVMGT</sequence>
<comment type="caution">
    <text evidence="3">The sequence shown here is derived from an EMBL/GenBank/DDBJ whole genome shotgun (WGS) entry which is preliminary data.</text>
</comment>
<dbReference type="PANTHER" id="PTHR38121">
    <property type="entry name" value="GH16 DOMAIN-CONTAINING PROTEIN"/>
    <property type="match status" value="1"/>
</dbReference>
<dbReference type="Proteomes" id="UP000557566">
    <property type="component" value="Unassembled WGS sequence"/>
</dbReference>
<feature type="domain" description="GH16" evidence="2">
    <location>
        <begin position="41"/>
        <end position="284"/>
    </location>
</feature>
<dbReference type="PROSITE" id="PS51762">
    <property type="entry name" value="GH16_2"/>
    <property type="match status" value="1"/>
</dbReference>
<dbReference type="AlphaFoldDB" id="A0A8H4V9B7"/>
<gene>
    <name evidence="3" type="ORF">G6O67_000024</name>
</gene>
<dbReference type="GO" id="GO:0005975">
    <property type="term" value="P:carbohydrate metabolic process"/>
    <property type="evidence" value="ECO:0007669"/>
    <property type="project" value="InterPro"/>
</dbReference>
<keyword evidence="1" id="KW-0732">Signal</keyword>
<feature type="signal peptide" evidence="1">
    <location>
        <begin position="1"/>
        <end position="17"/>
    </location>
</feature>
<dbReference type="InterPro" id="IPR000757">
    <property type="entry name" value="Beta-glucanase-like"/>
</dbReference>
<dbReference type="EMBL" id="JAAVMX010000001">
    <property type="protein sequence ID" value="KAF4512674.1"/>
    <property type="molecule type" value="Genomic_DNA"/>
</dbReference>
<name>A0A8H4V9B7_9HYPO</name>
<dbReference type="InterPro" id="IPR013320">
    <property type="entry name" value="ConA-like_dom_sf"/>
</dbReference>
<evidence type="ECO:0000256" key="1">
    <source>
        <dbReference type="SAM" id="SignalP"/>
    </source>
</evidence>
<dbReference type="PANTHER" id="PTHR38121:SF5">
    <property type="entry name" value="GH16 DOMAIN-CONTAINING PROTEIN"/>
    <property type="match status" value="1"/>
</dbReference>
<dbReference type="Gene3D" id="2.60.120.200">
    <property type="match status" value="1"/>
</dbReference>
<evidence type="ECO:0000313" key="4">
    <source>
        <dbReference type="Proteomes" id="UP000557566"/>
    </source>
</evidence>